<name>A0A328TFZ5_9GAMM</name>
<gene>
    <name evidence="1" type="ORF">ACZ87_03785</name>
</gene>
<evidence type="ECO:0000313" key="1">
    <source>
        <dbReference type="EMBL" id="RAP69429.1"/>
    </source>
</evidence>
<dbReference type="InterPro" id="IPR021730">
    <property type="entry name" value="YdbH"/>
</dbReference>
<protein>
    <submittedName>
        <fullName evidence="1">Uncharacterized protein</fullName>
    </submittedName>
</protein>
<keyword evidence="2" id="KW-1185">Reference proteome</keyword>
<dbReference type="Proteomes" id="UP000244334">
    <property type="component" value="Unassembled WGS sequence"/>
</dbReference>
<dbReference type="RefSeq" id="WP_162475712.1">
    <property type="nucleotide sequence ID" value="NZ_LJAM02000780.1"/>
</dbReference>
<evidence type="ECO:0000313" key="2">
    <source>
        <dbReference type="Proteomes" id="UP000244334"/>
    </source>
</evidence>
<dbReference type="AlphaFoldDB" id="A0A328TFZ5"/>
<proteinExistence type="predicted"/>
<accession>A0A328TFZ5</accession>
<sequence>MGQFYFGRVGQNSIGIDTRRLTFDPQHQQVSYQSKNLTLAAQLSGQQLASDTLTVQAPGMAQPATVSSTLTLSRIPDVLPEDGALQGQLALVGIPDPLQIKLDWQQQSGTLTAIAEHQSTPLLMLPWHINAQK</sequence>
<reference evidence="1" key="1">
    <citation type="submission" date="2018-04" db="EMBL/GenBank/DDBJ databases">
        <title>Genomes of the Obligate Erwinia dacicola and Facultative Enterobacter sp. OLF Endosymbionts of the Olive Fruit fly, Bactrocera oleae.</title>
        <authorList>
            <person name="Estes A.M."/>
            <person name="Hearn D.J."/>
            <person name="Agarwal S."/>
            <person name="Pierson E.A."/>
            <person name="Dunning-Hotopp J.C."/>
        </authorList>
    </citation>
    <scope>NUCLEOTIDE SEQUENCE [LARGE SCALE GENOMIC DNA]</scope>
    <source>
        <strain evidence="1">Oroville</strain>
    </source>
</reference>
<dbReference type="Pfam" id="PF11739">
    <property type="entry name" value="YdbH-like"/>
    <property type="match status" value="1"/>
</dbReference>
<organism evidence="1 2">
    <name type="scientific">Candidatus Erwinia dacicola</name>
    <dbReference type="NCBI Taxonomy" id="252393"/>
    <lineage>
        <taxon>Bacteria</taxon>
        <taxon>Pseudomonadati</taxon>
        <taxon>Pseudomonadota</taxon>
        <taxon>Gammaproteobacteria</taxon>
        <taxon>Enterobacterales</taxon>
        <taxon>Erwiniaceae</taxon>
        <taxon>Erwinia</taxon>
    </lineage>
</organism>
<comment type="caution">
    <text evidence="1">The sequence shown here is derived from an EMBL/GenBank/DDBJ whole genome shotgun (WGS) entry which is preliminary data.</text>
</comment>
<dbReference type="EMBL" id="LJAM02000780">
    <property type="protein sequence ID" value="RAP69429.1"/>
    <property type="molecule type" value="Genomic_DNA"/>
</dbReference>